<dbReference type="AlphaFoldDB" id="A0A346XY42"/>
<evidence type="ECO:0000256" key="3">
    <source>
        <dbReference type="ARBA" id="ARBA00022475"/>
    </source>
</evidence>
<feature type="transmembrane region" description="Helical" evidence="10">
    <location>
        <begin position="80"/>
        <end position="107"/>
    </location>
</feature>
<dbReference type="InterPro" id="IPR032523">
    <property type="entry name" value="CcmF_C"/>
</dbReference>
<feature type="transmembrane region" description="Helical" evidence="10">
    <location>
        <begin position="311"/>
        <end position="329"/>
    </location>
</feature>
<dbReference type="EMBL" id="CP031165">
    <property type="protein sequence ID" value="AXV07139.1"/>
    <property type="molecule type" value="Genomic_DNA"/>
</dbReference>
<evidence type="ECO:0000259" key="11">
    <source>
        <dbReference type="Pfam" id="PF01578"/>
    </source>
</evidence>
<keyword evidence="4" id="KW-0997">Cell inner membrane</keyword>
<dbReference type="InterPro" id="IPR003567">
    <property type="entry name" value="Cyt_c_biogenesis"/>
</dbReference>
<dbReference type="GO" id="GO:0015232">
    <property type="term" value="F:heme transmembrane transporter activity"/>
    <property type="evidence" value="ECO:0007669"/>
    <property type="project" value="InterPro"/>
</dbReference>
<dbReference type="InterPro" id="IPR002541">
    <property type="entry name" value="Cyt_c_assembly"/>
</dbReference>
<protein>
    <submittedName>
        <fullName evidence="13">Cytochrome c heme lyase subunit CcmF</fullName>
    </submittedName>
</protein>
<feature type="transmembrane region" description="Helical" evidence="10">
    <location>
        <begin position="621"/>
        <end position="641"/>
    </location>
</feature>
<keyword evidence="6" id="KW-0201">Cytochrome c-type biogenesis</keyword>
<evidence type="ECO:0000256" key="7">
    <source>
        <dbReference type="ARBA" id="ARBA00022989"/>
    </source>
</evidence>
<organism evidence="13 14">
    <name type="scientific">Euzebya pacifica</name>
    <dbReference type="NCBI Taxonomy" id="1608957"/>
    <lineage>
        <taxon>Bacteria</taxon>
        <taxon>Bacillati</taxon>
        <taxon>Actinomycetota</taxon>
        <taxon>Nitriliruptoria</taxon>
        <taxon>Euzebyales</taxon>
    </lineage>
</organism>
<sequence>MNNVLGTGALSLGFVAAIAATGWWILGVRHARLRPRARRLTVAMAVSAAIACGVLVYALVTHDFSVRYVAENGGRAVPLYYTVISLWAALEGSLLLWLLVLSGYAVLVMRHVHPRAAVLHPWAMAVICGVAVFFFGLALFAGNAFQPVSPVPADGPGPNPLLQDHPLMGVHPPLLYLGYVGLTVPFAYAVAALITGRTGRGWLVATRRWTLAAWTFLTAGIMLGGWWSYEVLGWGGYWAWDPVENASILPWFTTTALLHSVMVQERRATLRVWNLSLAASTFLLVILGTFLTRSGVVASVHAFSQSAIGPALLGFFTVVLVGVLALLVWRSERLGPVDRLEAGVSREAVFLGNNVILVGLAVTVLIGTVFPLLVEAVNGDRLSVGAPYFDRMVIPLALVMLILMGVGPMVPWGVGDPRALGRRLAVPAALGLLTVAALGMSGLDGVAPLLTIGIGVFVLATIADRVVTGWQATRTATGLPPLPALWRTLVRRRRLYGGLLTHVGLVLAAVAIGASSSYSVDGQQTLAIGESFSVGGYTATLDSITPERTDRKMTISAQVAIADGDDALGVYEPALSFYPAAAQAIGTPSVRTGLVEDAYLLLSSVDDDRTEATIRLIISPLVLWLWVSGGVMVTGAAVAAWPDRRRHEPAPVLVDAPPREEVRA</sequence>
<evidence type="ECO:0000256" key="5">
    <source>
        <dbReference type="ARBA" id="ARBA00022692"/>
    </source>
</evidence>
<keyword evidence="7 10" id="KW-1133">Transmembrane helix</keyword>
<evidence type="ECO:0000256" key="8">
    <source>
        <dbReference type="ARBA" id="ARBA00023136"/>
    </source>
</evidence>
<dbReference type="GO" id="GO:0016829">
    <property type="term" value="F:lyase activity"/>
    <property type="evidence" value="ECO:0007669"/>
    <property type="project" value="UniProtKB-KW"/>
</dbReference>
<evidence type="ECO:0000256" key="4">
    <source>
        <dbReference type="ARBA" id="ARBA00022519"/>
    </source>
</evidence>
<keyword evidence="5 10" id="KW-0812">Transmembrane</keyword>
<evidence type="ECO:0000313" key="14">
    <source>
        <dbReference type="Proteomes" id="UP000264006"/>
    </source>
</evidence>
<dbReference type="InterPro" id="IPR003568">
    <property type="entry name" value="Cyt_c_biogenesis_CcmF"/>
</dbReference>
<dbReference type="Pfam" id="PF01578">
    <property type="entry name" value="Cytochrom_C_asm"/>
    <property type="match status" value="1"/>
</dbReference>
<feature type="transmembrane region" description="Helical" evidence="10">
    <location>
        <begin position="449"/>
        <end position="467"/>
    </location>
</feature>
<dbReference type="GO" id="GO:0017004">
    <property type="term" value="P:cytochrome complex assembly"/>
    <property type="evidence" value="ECO:0007669"/>
    <property type="project" value="UniProtKB-KW"/>
</dbReference>
<dbReference type="OrthoDB" id="9814290at2"/>
<feature type="domain" description="Cytochrome c assembly protein" evidence="11">
    <location>
        <begin position="87"/>
        <end position="294"/>
    </location>
</feature>
<feature type="transmembrane region" description="Helical" evidence="10">
    <location>
        <begin position="424"/>
        <end position="443"/>
    </location>
</feature>
<keyword evidence="13" id="KW-0456">Lyase</keyword>
<dbReference type="KEGG" id="euz:DVS28_a2458"/>
<feature type="transmembrane region" description="Helical" evidence="10">
    <location>
        <begin position="495"/>
        <end position="514"/>
    </location>
</feature>
<evidence type="ECO:0000256" key="9">
    <source>
        <dbReference type="ARBA" id="ARBA00037230"/>
    </source>
</evidence>
<dbReference type="PRINTS" id="PR01411">
    <property type="entry name" value="CCMFBIOGNSIS"/>
</dbReference>
<dbReference type="GO" id="GO:0005886">
    <property type="term" value="C:plasma membrane"/>
    <property type="evidence" value="ECO:0007669"/>
    <property type="project" value="UniProtKB-SubCell"/>
</dbReference>
<feature type="transmembrane region" description="Helical" evidence="10">
    <location>
        <begin position="393"/>
        <end position="412"/>
    </location>
</feature>
<feature type="domain" description="Cytochrome c-type biogenesis protein CcmF C-terminal" evidence="12">
    <location>
        <begin position="313"/>
        <end position="640"/>
    </location>
</feature>
<feature type="transmembrane region" description="Helical" evidence="10">
    <location>
        <begin position="350"/>
        <end position="373"/>
    </location>
</feature>
<dbReference type="Proteomes" id="UP000264006">
    <property type="component" value="Chromosome"/>
</dbReference>
<dbReference type="GO" id="GO:0020037">
    <property type="term" value="F:heme binding"/>
    <property type="evidence" value="ECO:0007669"/>
    <property type="project" value="InterPro"/>
</dbReference>
<comment type="similarity">
    <text evidence="2">Belongs to the CcmF/CycK/Ccl1/NrfE/CcsA family.</text>
</comment>
<keyword evidence="3" id="KW-1003">Cell membrane</keyword>
<proteinExistence type="inferred from homology"/>
<evidence type="ECO:0000256" key="10">
    <source>
        <dbReference type="SAM" id="Phobius"/>
    </source>
</evidence>
<evidence type="ECO:0000256" key="1">
    <source>
        <dbReference type="ARBA" id="ARBA00004429"/>
    </source>
</evidence>
<keyword evidence="14" id="KW-1185">Reference proteome</keyword>
<dbReference type="PANTHER" id="PTHR43653">
    <property type="entry name" value="CYTOCHROME C ASSEMBLY PROTEIN-RELATED"/>
    <property type="match status" value="1"/>
</dbReference>
<dbReference type="RefSeq" id="WP_114591686.1">
    <property type="nucleotide sequence ID" value="NZ_CP031165.1"/>
</dbReference>
<comment type="function">
    <text evidence="9">Required for the biogenesis of c-type cytochromes. Possible subunit of a heme lyase.</text>
</comment>
<comment type="subcellular location">
    <subcellularLocation>
        <location evidence="1">Cell inner membrane</location>
        <topology evidence="1">Multi-pass membrane protein</topology>
    </subcellularLocation>
</comment>
<accession>A0A346XY42</accession>
<name>A0A346XY42_9ACTN</name>
<keyword evidence="8 10" id="KW-0472">Membrane</keyword>
<feature type="transmembrane region" description="Helical" evidence="10">
    <location>
        <begin position="272"/>
        <end position="291"/>
    </location>
</feature>
<dbReference type="PANTHER" id="PTHR43653:SF1">
    <property type="entry name" value="CYTOCHROME C-TYPE BIOGENESIS PROTEIN CCMF"/>
    <property type="match status" value="1"/>
</dbReference>
<feature type="transmembrane region" description="Helical" evidence="10">
    <location>
        <begin position="6"/>
        <end position="28"/>
    </location>
</feature>
<reference evidence="13 14" key="1">
    <citation type="submission" date="2018-09" db="EMBL/GenBank/DDBJ databases">
        <title>Complete genome sequence of Euzebya sp. DY32-46 isolated from seawater of Pacific Ocean.</title>
        <authorList>
            <person name="Xu L."/>
            <person name="Wu Y.-H."/>
            <person name="Xu X.-W."/>
        </authorList>
    </citation>
    <scope>NUCLEOTIDE SEQUENCE [LARGE SCALE GENOMIC DNA]</scope>
    <source>
        <strain evidence="13 14">DY32-46</strain>
    </source>
</reference>
<evidence type="ECO:0000259" key="12">
    <source>
        <dbReference type="Pfam" id="PF16327"/>
    </source>
</evidence>
<feature type="transmembrane region" description="Helical" evidence="10">
    <location>
        <begin position="208"/>
        <end position="228"/>
    </location>
</feature>
<evidence type="ECO:0000256" key="6">
    <source>
        <dbReference type="ARBA" id="ARBA00022748"/>
    </source>
</evidence>
<feature type="transmembrane region" description="Helical" evidence="10">
    <location>
        <begin position="119"/>
        <end position="141"/>
    </location>
</feature>
<feature type="transmembrane region" description="Helical" evidence="10">
    <location>
        <begin position="174"/>
        <end position="196"/>
    </location>
</feature>
<evidence type="ECO:0000313" key="13">
    <source>
        <dbReference type="EMBL" id="AXV07139.1"/>
    </source>
</evidence>
<evidence type="ECO:0000256" key="2">
    <source>
        <dbReference type="ARBA" id="ARBA00009186"/>
    </source>
</evidence>
<feature type="transmembrane region" description="Helical" evidence="10">
    <location>
        <begin position="248"/>
        <end position="265"/>
    </location>
</feature>
<gene>
    <name evidence="13" type="ORF">DVS28_a2458</name>
</gene>
<feature type="transmembrane region" description="Helical" evidence="10">
    <location>
        <begin position="40"/>
        <end position="60"/>
    </location>
</feature>
<dbReference type="Pfam" id="PF16327">
    <property type="entry name" value="CcmF_C"/>
    <property type="match status" value="1"/>
</dbReference>
<dbReference type="PRINTS" id="PR01410">
    <property type="entry name" value="CCBIOGENESIS"/>
</dbReference>